<comment type="caution">
    <text evidence="2">The sequence shown here is derived from an EMBL/GenBank/DDBJ whole genome shotgun (WGS) entry which is preliminary data.</text>
</comment>
<dbReference type="InterPro" id="IPR046742">
    <property type="entry name" value="DUF6792"/>
</dbReference>
<dbReference type="EMBL" id="JBHSSN010000014">
    <property type="protein sequence ID" value="MFC6323607.1"/>
    <property type="molecule type" value="Genomic_DNA"/>
</dbReference>
<keyword evidence="3" id="KW-1185">Reference proteome</keyword>
<organism evidence="2 3">
    <name type="scientific">Companilactobacillus baiquanensis</name>
    <dbReference type="NCBI Taxonomy" id="2486005"/>
    <lineage>
        <taxon>Bacteria</taxon>
        <taxon>Bacillati</taxon>
        <taxon>Bacillota</taxon>
        <taxon>Bacilli</taxon>
        <taxon>Lactobacillales</taxon>
        <taxon>Lactobacillaceae</taxon>
        <taxon>Companilactobacillus</taxon>
    </lineage>
</organism>
<sequence length="569" mass="68034">MRELLKSLDKLNHVYEQFDLLNFRAHKVMPLTFNKKDSKALLPQNKRLYFSYSYLDKEKTRLTNLILTQVINLKDPLFKQKKMLHPKLIDKALKLKNIDETHKKEMSELPNRNRKINKLKRLINMINDENIGICQGYLTQIKLLLYQNKKSLFIERPQQYKERELLDDSDFRMKIMQFDYDRYLYDDFTPEDFLDYLIFEKIRRHASFIKSYDARVLLPDATNCGFSGIAYEVEIDGISECYVTFKGTEADMDYTENSRSKRLEKFLLEGYKDWNYNVNAILVGKSEENDQLVVAREFMKYLQEHLKDNCLVYGLGHSLGGHFVQTLQLIDDCFKAGYTLNSAPVNLKQVQQVSPDLFDETTWQKLFELTNQKTVTNILNREIKRLLPREYPEIINQSFEQDLTQVFYEISYTIWVGQKWEYNLNTWKYPFKQHLASYLNEEEIHSYQHFFEQLFAYLRDSTTGTQIMRNTLSFVRARVKILQDDIDKPETSEFFYDYSNYLHESGIFLDRPQEINDDLNNSQLTMWKSSRREWPFLKSLNMDMLDLSVYFHIISGVKYFLNRTPNRID</sequence>
<evidence type="ECO:0000259" key="1">
    <source>
        <dbReference type="Pfam" id="PF20591"/>
    </source>
</evidence>
<dbReference type="Pfam" id="PF20591">
    <property type="entry name" value="DUF6792"/>
    <property type="match status" value="1"/>
</dbReference>
<accession>A0ABW1UXZ1</accession>
<proteinExistence type="predicted"/>
<name>A0ABW1UXZ1_9LACO</name>
<feature type="domain" description="DUF6792" evidence="1">
    <location>
        <begin position="225"/>
        <end position="395"/>
    </location>
</feature>
<evidence type="ECO:0000313" key="3">
    <source>
        <dbReference type="Proteomes" id="UP001596186"/>
    </source>
</evidence>
<evidence type="ECO:0000313" key="2">
    <source>
        <dbReference type="EMBL" id="MFC6323607.1"/>
    </source>
</evidence>
<protein>
    <submittedName>
        <fullName evidence="2">DUF6792 domain-containing protein</fullName>
    </submittedName>
</protein>
<dbReference type="RefSeq" id="WP_125592626.1">
    <property type="nucleotide sequence ID" value="NZ_JBHSSN010000014.1"/>
</dbReference>
<gene>
    <name evidence="2" type="ORF">ACFP1F_07645</name>
</gene>
<reference evidence="3" key="1">
    <citation type="journal article" date="2019" name="Int. J. Syst. Evol. Microbiol.">
        <title>The Global Catalogue of Microorganisms (GCM) 10K type strain sequencing project: providing services to taxonomists for standard genome sequencing and annotation.</title>
        <authorList>
            <consortium name="The Broad Institute Genomics Platform"/>
            <consortium name="The Broad Institute Genome Sequencing Center for Infectious Disease"/>
            <person name="Wu L."/>
            <person name="Ma J."/>
        </authorList>
    </citation>
    <scope>NUCLEOTIDE SEQUENCE [LARGE SCALE GENOMIC DNA]</scope>
    <source>
        <strain evidence="3">CCM 8895</strain>
    </source>
</reference>
<dbReference type="Proteomes" id="UP001596186">
    <property type="component" value="Unassembled WGS sequence"/>
</dbReference>